<dbReference type="RefSeq" id="XP_042627076.1">
    <property type="nucleotide sequence ID" value="XM_042771142.1"/>
</dbReference>
<dbReference type="AlphaFoldDB" id="A0A9Q9YVB4"/>
<dbReference type="SMART" id="SM01411">
    <property type="entry name" value="Ephrin_rec_like"/>
    <property type="match status" value="3"/>
</dbReference>
<dbReference type="PANTHER" id="PTHR47236:SF4">
    <property type="entry name" value="GENE 9195-RELATED"/>
    <property type="match status" value="1"/>
</dbReference>
<dbReference type="GeneID" id="109081808"/>
<gene>
    <name evidence="1" type="primary">LOC109081808</name>
</gene>
<reference evidence="1" key="1">
    <citation type="submission" date="2025-08" db="UniProtKB">
        <authorList>
            <consortium name="RefSeq"/>
        </authorList>
    </citation>
    <scope>IDENTIFICATION</scope>
    <source>
        <tissue evidence="1">Muscle</tissue>
    </source>
</reference>
<dbReference type="PANTHER" id="PTHR47236">
    <property type="entry name" value="GENE, 32742-RELATED-RELATED"/>
    <property type="match status" value="1"/>
</dbReference>
<protein>
    <submittedName>
        <fullName evidence="1">Signal peptide, CUB and EGF-like domain-containing protein 3</fullName>
    </submittedName>
</protein>
<dbReference type="Proteomes" id="UP001155660">
    <property type="component" value="Chromosome A15"/>
</dbReference>
<proteinExistence type="predicted"/>
<accession>A0A9Q9YVB4</accession>
<dbReference type="KEGG" id="ccar:109081808"/>
<dbReference type="OrthoDB" id="439917at2759"/>
<name>A0A9Q9YVB4_CYPCA</name>
<sequence>MVHPSEAALCDAGSFLPFWHCCSCTFSCGHTGTGYQGSVRGCLCALSYRPLLQPGTSQPQGGYFIESCLPCPAGHHCASEGLDAPTGHCAAGFYCPIDFSSTTPHAFLCPKGHYCLLGSPLALLCPTGQYQPNPGLDNCIPCRPGYYCEEAIIGDPQPCPPHSYPPAATMVPQPCHNGTYTPPEVGGLLEERECLPCPPGKFCKYVHRSHEGASSTMGTYDLVDL</sequence>
<evidence type="ECO:0000313" key="1">
    <source>
        <dbReference type="RefSeq" id="XP_042627076.1"/>
    </source>
</evidence>
<organism evidence="1">
    <name type="scientific">Cyprinus carpio</name>
    <name type="common">Common carp</name>
    <dbReference type="NCBI Taxonomy" id="7962"/>
    <lineage>
        <taxon>Eukaryota</taxon>
        <taxon>Metazoa</taxon>
        <taxon>Chordata</taxon>
        <taxon>Craniata</taxon>
        <taxon>Vertebrata</taxon>
        <taxon>Euteleostomi</taxon>
        <taxon>Actinopterygii</taxon>
        <taxon>Neopterygii</taxon>
        <taxon>Teleostei</taxon>
        <taxon>Ostariophysi</taxon>
        <taxon>Cypriniformes</taxon>
        <taxon>Cyprinidae</taxon>
        <taxon>Cyprininae</taxon>
        <taxon>Cyprinus</taxon>
    </lineage>
</organism>